<sequence length="104" mass="11740">MSLAITALGLNFYLFYSCIERVQESTFEVIHFCLTYNQSKGDVIIKFLNDLRECCKQVCQLPDKGKESKTAALYGMAAQIPDKTIIEDVAHLYLDACYSMPTKA</sequence>
<organism evidence="1 2">
    <name type="scientific">Meloidogyne enterolobii</name>
    <name type="common">Root-knot nematode worm</name>
    <name type="synonym">Meloidogyne mayaguensis</name>
    <dbReference type="NCBI Taxonomy" id="390850"/>
    <lineage>
        <taxon>Eukaryota</taxon>
        <taxon>Metazoa</taxon>
        <taxon>Ecdysozoa</taxon>
        <taxon>Nematoda</taxon>
        <taxon>Chromadorea</taxon>
        <taxon>Rhabditida</taxon>
        <taxon>Tylenchina</taxon>
        <taxon>Tylenchomorpha</taxon>
        <taxon>Tylenchoidea</taxon>
        <taxon>Meloidogynidae</taxon>
        <taxon>Meloidogyninae</taxon>
        <taxon>Meloidogyne</taxon>
    </lineage>
</organism>
<reference evidence="1" key="1">
    <citation type="submission" date="2023-11" db="EMBL/GenBank/DDBJ databases">
        <authorList>
            <person name="Poullet M."/>
        </authorList>
    </citation>
    <scope>NUCLEOTIDE SEQUENCE</scope>
    <source>
        <strain evidence="1">E1834</strain>
    </source>
</reference>
<gene>
    <name evidence="1" type="ORF">MENTE1834_LOCUS8141</name>
</gene>
<evidence type="ECO:0000313" key="1">
    <source>
        <dbReference type="EMBL" id="CAK5033511.1"/>
    </source>
</evidence>
<dbReference type="EMBL" id="CAVMJV010000007">
    <property type="protein sequence ID" value="CAK5033511.1"/>
    <property type="molecule type" value="Genomic_DNA"/>
</dbReference>
<keyword evidence="2" id="KW-1185">Reference proteome</keyword>
<evidence type="ECO:0000313" key="2">
    <source>
        <dbReference type="Proteomes" id="UP001497535"/>
    </source>
</evidence>
<comment type="caution">
    <text evidence="1">The sequence shown here is derived from an EMBL/GenBank/DDBJ whole genome shotgun (WGS) entry which is preliminary data.</text>
</comment>
<name>A0ACB0Y6L8_MELEN</name>
<protein>
    <submittedName>
        <fullName evidence="1">Uncharacterized protein</fullName>
    </submittedName>
</protein>
<accession>A0ACB0Y6L8</accession>
<proteinExistence type="predicted"/>
<dbReference type="Proteomes" id="UP001497535">
    <property type="component" value="Unassembled WGS sequence"/>
</dbReference>